<dbReference type="EMBL" id="NCKU01019744">
    <property type="protein sequence ID" value="RWR98684.1"/>
    <property type="molecule type" value="Genomic_DNA"/>
</dbReference>
<dbReference type="OrthoDB" id="7309550at2759"/>
<protein>
    <recommendedName>
        <fullName evidence="3">DDE Tnp4 domain-containing protein</fullName>
    </recommendedName>
</protein>
<accession>A0A3S3NNJ9</accession>
<name>A0A3S3NNJ9_9ACAR</name>
<keyword evidence="2" id="KW-0479">Metal-binding</keyword>
<gene>
    <name evidence="4" type="ORF">B4U79_03113</name>
</gene>
<keyword evidence="5" id="KW-1185">Reference proteome</keyword>
<dbReference type="PANTHER" id="PTHR23080">
    <property type="entry name" value="THAP DOMAIN PROTEIN"/>
    <property type="match status" value="1"/>
</dbReference>
<dbReference type="PANTHER" id="PTHR23080:SF133">
    <property type="entry name" value="SI:CH211-262I1.5-RELATED"/>
    <property type="match status" value="1"/>
</dbReference>
<reference evidence="4 5" key="1">
    <citation type="journal article" date="2018" name="Gigascience">
        <title>Genomes of trombidid mites reveal novel predicted allergens and laterally-transferred genes associated with secondary metabolism.</title>
        <authorList>
            <person name="Dong X."/>
            <person name="Chaisiri K."/>
            <person name="Xia D."/>
            <person name="Armstrong S.D."/>
            <person name="Fang Y."/>
            <person name="Donnelly M.J."/>
            <person name="Kadowaki T."/>
            <person name="McGarry J.W."/>
            <person name="Darby A.C."/>
            <person name="Makepeace B.L."/>
        </authorList>
    </citation>
    <scope>NUCLEOTIDE SEQUENCE [LARGE SCALE GENOMIC DNA]</scope>
    <source>
        <strain evidence="4">UoL-WK</strain>
    </source>
</reference>
<sequence length="253" mass="28755">MLMRKYKQQTDSEVVSQTIASADDEEISNVPSKQIAENFEYKRYTGFTKEQFDQIHSLCSFPEIRFQRDHDTQSRLAVLLTKMHLDLSHEALCGIFEYGSKASVSKCIGSMCEVLKKDFIPKYLGAKNLSRSQLLSHTPKIIPDDKAIQKRFYSVQKGRNLVKPMMIVAPDGFIIEANGPFVGANNDASITQFMLNIEADLFKLLIPGDFILVDRGFRDVVDPLKSKGYNVLMPHYLKQASQYTTEQANESRL</sequence>
<evidence type="ECO:0000259" key="3">
    <source>
        <dbReference type="Pfam" id="PF13359"/>
    </source>
</evidence>
<dbReference type="GO" id="GO:0046872">
    <property type="term" value="F:metal ion binding"/>
    <property type="evidence" value="ECO:0007669"/>
    <property type="project" value="UniProtKB-KW"/>
</dbReference>
<comment type="caution">
    <text evidence="4">The sequence shown here is derived from an EMBL/GenBank/DDBJ whole genome shotgun (WGS) entry which is preliminary data.</text>
</comment>
<feature type="domain" description="DDE Tnp4" evidence="3">
    <location>
        <begin position="142"/>
        <end position="251"/>
    </location>
</feature>
<dbReference type="STRING" id="1965070.A0A3S3NNJ9"/>
<dbReference type="Pfam" id="PF13359">
    <property type="entry name" value="DDE_Tnp_4"/>
    <property type="match status" value="1"/>
</dbReference>
<dbReference type="Proteomes" id="UP000285301">
    <property type="component" value="Unassembled WGS sequence"/>
</dbReference>
<evidence type="ECO:0000313" key="5">
    <source>
        <dbReference type="Proteomes" id="UP000285301"/>
    </source>
</evidence>
<dbReference type="AlphaFoldDB" id="A0A3S3NNJ9"/>
<evidence type="ECO:0000313" key="4">
    <source>
        <dbReference type="EMBL" id="RWR98684.1"/>
    </source>
</evidence>
<proteinExistence type="predicted"/>
<feature type="non-terminal residue" evidence="4">
    <location>
        <position position="253"/>
    </location>
</feature>
<evidence type="ECO:0000256" key="1">
    <source>
        <dbReference type="ARBA" id="ARBA00001968"/>
    </source>
</evidence>
<comment type="cofactor">
    <cofactor evidence="1">
        <name>a divalent metal cation</name>
        <dbReference type="ChEBI" id="CHEBI:60240"/>
    </cofactor>
</comment>
<dbReference type="InterPro" id="IPR027806">
    <property type="entry name" value="HARBI1_dom"/>
</dbReference>
<evidence type="ECO:0000256" key="2">
    <source>
        <dbReference type="ARBA" id="ARBA00022723"/>
    </source>
</evidence>
<organism evidence="4 5">
    <name type="scientific">Dinothrombium tinctorium</name>
    <dbReference type="NCBI Taxonomy" id="1965070"/>
    <lineage>
        <taxon>Eukaryota</taxon>
        <taxon>Metazoa</taxon>
        <taxon>Ecdysozoa</taxon>
        <taxon>Arthropoda</taxon>
        <taxon>Chelicerata</taxon>
        <taxon>Arachnida</taxon>
        <taxon>Acari</taxon>
        <taxon>Acariformes</taxon>
        <taxon>Trombidiformes</taxon>
        <taxon>Prostigmata</taxon>
        <taxon>Anystina</taxon>
        <taxon>Parasitengona</taxon>
        <taxon>Trombidioidea</taxon>
        <taxon>Trombidiidae</taxon>
        <taxon>Dinothrombium</taxon>
    </lineage>
</organism>